<feature type="compositionally biased region" description="Polar residues" evidence="2">
    <location>
        <begin position="248"/>
        <end position="257"/>
    </location>
</feature>
<organism evidence="3 4">
    <name type="scientific">Maylandia zebra</name>
    <name type="common">zebra mbuna</name>
    <dbReference type="NCBI Taxonomy" id="106582"/>
    <lineage>
        <taxon>Eukaryota</taxon>
        <taxon>Metazoa</taxon>
        <taxon>Chordata</taxon>
        <taxon>Craniata</taxon>
        <taxon>Vertebrata</taxon>
        <taxon>Euteleostomi</taxon>
        <taxon>Actinopterygii</taxon>
        <taxon>Neopterygii</taxon>
        <taxon>Teleostei</taxon>
        <taxon>Neoteleostei</taxon>
        <taxon>Acanthomorphata</taxon>
        <taxon>Ovalentaria</taxon>
        <taxon>Cichlomorphae</taxon>
        <taxon>Cichliformes</taxon>
        <taxon>Cichlidae</taxon>
        <taxon>African cichlids</taxon>
        <taxon>Pseudocrenilabrinae</taxon>
        <taxon>Haplochromini</taxon>
        <taxon>Maylandia</taxon>
        <taxon>Maylandia zebra complex</taxon>
    </lineage>
</organism>
<evidence type="ECO:0000256" key="2">
    <source>
        <dbReference type="SAM" id="MobiDB-lite"/>
    </source>
</evidence>
<reference evidence="3" key="2">
    <citation type="submission" date="2025-08" db="UniProtKB">
        <authorList>
            <consortium name="Ensembl"/>
        </authorList>
    </citation>
    <scope>IDENTIFICATION</scope>
</reference>
<dbReference type="AlphaFoldDB" id="A0A3P9C3Y0"/>
<feature type="region of interest" description="Disordered" evidence="2">
    <location>
        <begin position="110"/>
        <end position="142"/>
    </location>
</feature>
<feature type="region of interest" description="Disordered" evidence="2">
    <location>
        <begin position="248"/>
        <end position="289"/>
    </location>
</feature>
<dbReference type="KEGG" id="mze:101477351"/>
<dbReference type="Proteomes" id="UP000265160">
    <property type="component" value="LG2"/>
</dbReference>
<feature type="coiled-coil region" evidence="1">
    <location>
        <begin position="304"/>
        <end position="338"/>
    </location>
</feature>
<dbReference type="RefSeq" id="XP_004571757.2">
    <property type="nucleotide sequence ID" value="XM_004571700.3"/>
</dbReference>
<feature type="region of interest" description="Disordered" evidence="2">
    <location>
        <begin position="181"/>
        <end position="222"/>
    </location>
</feature>
<keyword evidence="4" id="KW-1185">Reference proteome</keyword>
<dbReference type="Ensembl" id="ENSMZET00005017514.1">
    <property type="protein sequence ID" value="ENSMZEP00005016973.1"/>
    <property type="gene ID" value="ENSMZEG00005012753.1"/>
</dbReference>
<dbReference type="STRING" id="106582.ENSMZEP00005016973"/>
<reference evidence="3" key="3">
    <citation type="submission" date="2025-09" db="UniProtKB">
        <authorList>
            <consortium name="Ensembl"/>
        </authorList>
    </citation>
    <scope>IDENTIFICATION</scope>
</reference>
<feature type="region of interest" description="Disordered" evidence="2">
    <location>
        <begin position="1"/>
        <end position="20"/>
    </location>
</feature>
<sequence length="398" mass="44400">MELHCLPTDTPTTASSCSTDPPYDNCPPFGQRERAREKEMESGVVCPAVTRLPGPQSPLPGLAPAVAEVQTVVGGGRGLGIWPAHSYCNCKEGLGRQAWEAELSRGINTARGGDRGGEQGCSWGVHVNQSPSPSPSEEHRSALSLYDNLPDAETSNSLQDFDTETSLQEHLQEQMHKAVASKQIQGSMEDDCATEKMLSKRCSSNQDQKPDQDEEHEPELQLDSGSCRLTEGDLMQHHHLPTSLPQHLTQNSAQMRQTKSHDPPLWPLADVKQPKQTSSPRVPPPLPLADPSASALRSLLTSLQHQIMKQREEYEARIISLEQRNEELQMEVVRLKTNLAQQRHWYQVVQAKIVESERARAAAEAHNTTMQREMEQFFDIFGELNNEEKKTEHIVQSF</sequence>
<evidence type="ECO:0000256" key="1">
    <source>
        <dbReference type="SAM" id="Coils"/>
    </source>
</evidence>
<evidence type="ECO:0000313" key="3">
    <source>
        <dbReference type="Ensembl" id="ENSMZEP00005016973.1"/>
    </source>
</evidence>
<accession>A0A3P9C3Y0</accession>
<dbReference type="GeneTree" id="ENSGT00950000183015"/>
<keyword evidence="1" id="KW-0175">Coiled coil</keyword>
<feature type="compositionally biased region" description="Polar residues" evidence="2">
    <location>
        <begin position="9"/>
        <end position="19"/>
    </location>
</feature>
<name>A0A3P9C3Y0_9CICH</name>
<evidence type="ECO:0000313" key="4">
    <source>
        <dbReference type="Proteomes" id="UP000265160"/>
    </source>
</evidence>
<protein>
    <submittedName>
        <fullName evidence="3">Uncharacterized LOC101477351</fullName>
    </submittedName>
</protein>
<reference evidence="3 4" key="1">
    <citation type="journal article" date="2014" name="Nature">
        <title>The genomic substrate for adaptive radiation in African cichlid fish.</title>
        <authorList>
            <person name="Brawand D."/>
            <person name="Wagner C.E."/>
            <person name="Li Y.I."/>
            <person name="Malinsky M."/>
            <person name="Keller I."/>
            <person name="Fan S."/>
            <person name="Simakov O."/>
            <person name="Ng A.Y."/>
            <person name="Lim Z.W."/>
            <person name="Bezault E."/>
            <person name="Turner-Maier J."/>
            <person name="Johnson J."/>
            <person name="Alcazar R."/>
            <person name="Noh H.J."/>
            <person name="Russell P."/>
            <person name="Aken B."/>
            <person name="Alfoldi J."/>
            <person name="Amemiya C."/>
            <person name="Azzouzi N."/>
            <person name="Baroiller J.F."/>
            <person name="Barloy-Hubler F."/>
            <person name="Berlin A."/>
            <person name="Bloomquist R."/>
            <person name="Carleton K.L."/>
            <person name="Conte M.A."/>
            <person name="D'Cotta H."/>
            <person name="Eshel O."/>
            <person name="Gaffney L."/>
            <person name="Galibert F."/>
            <person name="Gante H.F."/>
            <person name="Gnerre S."/>
            <person name="Greuter L."/>
            <person name="Guyon R."/>
            <person name="Haddad N.S."/>
            <person name="Haerty W."/>
            <person name="Harris R.M."/>
            <person name="Hofmann H.A."/>
            <person name="Hourlier T."/>
            <person name="Hulata G."/>
            <person name="Jaffe D.B."/>
            <person name="Lara M."/>
            <person name="Lee A.P."/>
            <person name="MacCallum I."/>
            <person name="Mwaiko S."/>
            <person name="Nikaido M."/>
            <person name="Nishihara H."/>
            <person name="Ozouf-Costaz C."/>
            <person name="Penman D.J."/>
            <person name="Przybylski D."/>
            <person name="Rakotomanga M."/>
            <person name="Renn S.C.P."/>
            <person name="Ribeiro F.J."/>
            <person name="Ron M."/>
            <person name="Salzburger W."/>
            <person name="Sanchez-Pulido L."/>
            <person name="Santos M.E."/>
            <person name="Searle S."/>
            <person name="Sharpe T."/>
            <person name="Swofford R."/>
            <person name="Tan F.J."/>
            <person name="Williams L."/>
            <person name="Young S."/>
            <person name="Yin S."/>
            <person name="Okada N."/>
            <person name="Kocher T.D."/>
            <person name="Miska E.A."/>
            <person name="Lander E.S."/>
            <person name="Venkatesh B."/>
            <person name="Fernald R.D."/>
            <person name="Meyer A."/>
            <person name="Ponting C.P."/>
            <person name="Streelman J.T."/>
            <person name="Lindblad-Toh K."/>
            <person name="Seehausen O."/>
            <person name="Di Palma F."/>
        </authorList>
    </citation>
    <scope>NUCLEOTIDE SEQUENCE</scope>
</reference>
<proteinExistence type="predicted"/>